<gene>
    <name evidence="2" type="ORF">I316_01125</name>
</gene>
<feature type="compositionally biased region" description="Polar residues" evidence="1">
    <location>
        <begin position="87"/>
        <end position="106"/>
    </location>
</feature>
<evidence type="ECO:0000256" key="1">
    <source>
        <dbReference type="SAM" id="MobiDB-lite"/>
    </source>
</evidence>
<feature type="compositionally biased region" description="Low complexity" evidence="1">
    <location>
        <begin position="27"/>
        <end position="50"/>
    </location>
</feature>
<dbReference type="EMBL" id="KI669493">
    <property type="protein sequence ID" value="OCF37218.1"/>
    <property type="molecule type" value="Genomic_DNA"/>
</dbReference>
<feature type="compositionally biased region" description="Polar residues" evidence="1">
    <location>
        <begin position="144"/>
        <end position="154"/>
    </location>
</feature>
<evidence type="ECO:0000313" key="2">
    <source>
        <dbReference type="EMBL" id="OCF37218.1"/>
    </source>
</evidence>
<feature type="region of interest" description="Disordered" evidence="1">
    <location>
        <begin position="1"/>
        <end position="154"/>
    </location>
</feature>
<evidence type="ECO:0000313" key="3">
    <source>
        <dbReference type="Proteomes" id="UP000092666"/>
    </source>
</evidence>
<reference evidence="3" key="2">
    <citation type="submission" date="2013-12" db="EMBL/GenBank/DDBJ databases">
        <title>Evolution of pathogenesis and genome organization in the Tremellales.</title>
        <authorList>
            <person name="Cuomo C."/>
            <person name="Litvintseva A."/>
            <person name="Heitman J."/>
            <person name="Chen Y."/>
            <person name="Sun S."/>
            <person name="Springer D."/>
            <person name="Dromer F."/>
            <person name="Young S."/>
            <person name="Zeng Q."/>
            <person name="Chapman S."/>
            <person name="Gujja S."/>
            <person name="Saif S."/>
            <person name="Birren B."/>
        </authorList>
    </citation>
    <scope>NUCLEOTIDE SEQUENCE [LARGE SCALE GENOMIC DNA]</scope>
    <source>
        <strain evidence="3">BCC8398</strain>
    </source>
</reference>
<proteinExistence type="predicted"/>
<sequence>MSPHAQAHGHHGHGHSHHAFGHHPHHQQPAFFPAAASSSTQPQIQPQQFPTLTRPAFQPHFSSPGPSASASTSSSGPSQPTPIPSMTHVSQSRTYPGNQHTISLPTTPAAAGGSSSSSRPQLNSSQSHSQSQRFGRPRPIKKPSGSTSHKQRNVQMSLEVKVEKAKGFHAFFVPLCKGLPPAPPCSPVHSHGSLSKTALGVHAHENDDALSSPGSSRSTDSSSGHGQGGAASDALNGGQMDYFGIWGSGKERDQWVEDVDTRGGGDGMEVDAVR</sequence>
<feature type="compositionally biased region" description="Basic and acidic residues" evidence="1">
    <location>
        <begin position="253"/>
        <end position="263"/>
    </location>
</feature>
<dbReference type="OrthoDB" id="2596611at2759"/>
<feature type="region of interest" description="Disordered" evidence="1">
    <location>
        <begin position="206"/>
        <end position="237"/>
    </location>
</feature>
<reference evidence="2 3" key="1">
    <citation type="submission" date="2013-07" db="EMBL/GenBank/DDBJ databases">
        <title>The Genome Sequence of Cryptococcus heveanensis BCC8398.</title>
        <authorList>
            <consortium name="The Broad Institute Genome Sequencing Platform"/>
            <person name="Cuomo C."/>
            <person name="Litvintseva A."/>
            <person name="Chen Y."/>
            <person name="Heitman J."/>
            <person name="Sun S."/>
            <person name="Springer D."/>
            <person name="Dromer F."/>
            <person name="Young S.K."/>
            <person name="Zeng Q."/>
            <person name="Gargeya S."/>
            <person name="Fitzgerald M."/>
            <person name="Abouelleil A."/>
            <person name="Alvarado L."/>
            <person name="Berlin A.M."/>
            <person name="Chapman S.B."/>
            <person name="Dewar J."/>
            <person name="Goldberg J."/>
            <person name="Griggs A."/>
            <person name="Gujja S."/>
            <person name="Hansen M."/>
            <person name="Howarth C."/>
            <person name="Imamovic A."/>
            <person name="Larimer J."/>
            <person name="McCowan C."/>
            <person name="Murphy C."/>
            <person name="Pearson M."/>
            <person name="Priest M."/>
            <person name="Roberts A."/>
            <person name="Saif S."/>
            <person name="Shea T."/>
            <person name="Sykes S."/>
            <person name="Wortman J."/>
            <person name="Nusbaum C."/>
            <person name="Birren B."/>
        </authorList>
    </citation>
    <scope>NUCLEOTIDE SEQUENCE [LARGE SCALE GENOMIC DNA]</scope>
    <source>
        <strain evidence="2 3">BCC8398</strain>
    </source>
</reference>
<feature type="compositionally biased region" description="Basic residues" evidence="1">
    <location>
        <begin position="7"/>
        <end position="26"/>
    </location>
</feature>
<feature type="region of interest" description="Disordered" evidence="1">
    <location>
        <begin position="253"/>
        <end position="274"/>
    </location>
</feature>
<feature type="compositionally biased region" description="Low complexity" evidence="1">
    <location>
        <begin position="211"/>
        <end position="234"/>
    </location>
</feature>
<feature type="compositionally biased region" description="Low complexity" evidence="1">
    <location>
        <begin position="62"/>
        <end position="78"/>
    </location>
</feature>
<accession>A0A1B9H1R1</accession>
<feature type="compositionally biased region" description="Low complexity" evidence="1">
    <location>
        <begin position="114"/>
        <end position="132"/>
    </location>
</feature>
<keyword evidence="3" id="KW-1185">Reference proteome</keyword>
<protein>
    <submittedName>
        <fullName evidence="2">Uncharacterized protein</fullName>
    </submittedName>
</protein>
<organism evidence="2 3">
    <name type="scientific">Kwoniella heveanensis BCC8398</name>
    <dbReference type="NCBI Taxonomy" id="1296120"/>
    <lineage>
        <taxon>Eukaryota</taxon>
        <taxon>Fungi</taxon>
        <taxon>Dikarya</taxon>
        <taxon>Basidiomycota</taxon>
        <taxon>Agaricomycotina</taxon>
        <taxon>Tremellomycetes</taxon>
        <taxon>Tremellales</taxon>
        <taxon>Cryptococcaceae</taxon>
        <taxon>Kwoniella</taxon>
    </lineage>
</organism>
<dbReference type="Proteomes" id="UP000092666">
    <property type="component" value="Unassembled WGS sequence"/>
</dbReference>
<dbReference type="AlphaFoldDB" id="A0A1B9H1R1"/>
<name>A0A1B9H1R1_9TREE</name>